<evidence type="ECO:0000313" key="3">
    <source>
        <dbReference type="Proteomes" id="UP000000763"/>
    </source>
</evidence>
<dbReference type="AlphaFoldDB" id="Q9LIW0"/>
<feature type="region of interest" description="Disordered" evidence="1">
    <location>
        <begin position="140"/>
        <end position="178"/>
    </location>
</feature>
<dbReference type="PANTHER" id="PTHR35304">
    <property type="entry name" value="OS05G0120300 PROTEIN-RELATED"/>
    <property type="match status" value="1"/>
</dbReference>
<feature type="compositionally biased region" description="Gly residues" evidence="1">
    <location>
        <begin position="303"/>
        <end position="314"/>
    </location>
</feature>
<sequence>MAGGCKAAIGCVDARVPVRASYVSLYKWPESDAEFVRSVAMARRHGGEAAAAAPPPESPAVPHHYYYNGSGSARRGGGEGWYYCSPRVVDSYSCRQIYLRSYTFSKKKETVPERTMACLGRVRDRGAAVFPLFIPHRAGSGGGGGSDAGSVNSASSITRETASTAGDRKRIRRRRSSKGCAVARRLQEASCGAVRALFHRLLACTTSVEVADAGEPTASSPASPPPGRALAKPCARKDGSGGASLPFAPGGWGRRSSASVVPRSAMAGRIWGSGSRRRGMKVAAVDDVERELDLGERQPAAGKEGGGGGRRGGAGVGGGGWWRLWLAGVRVGDCGCRRWRLTAGEEAAGGEAVAAMVTAEAVTVAAATDAPAGDEAATGELWRRPDGYCGGSWRGSAAAVAAVSGSGDCRRWRMRRRGRRGEVGMAAGKDAATGGGGGGGRRHGGLRRLVEGVADGCIWPARQWLEEGRRPAWRREAQPMVAEAGSAREARAAEMEASLAREARPVEGGRIDARRVRWRRPA</sequence>
<evidence type="ECO:0000256" key="1">
    <source>
        <dbReference type="SAM" id="MobiDB-lite"/>
    </source>
</evidence>
<feature type="compositionally biased region" description="Low complexity" evidence="1">
    <location>
        <begin position="423"/>
        <end position="432"/>
    </location>
</feature>
<reference evidence="3" key="1">
    <citation type="journal article" date="2005" name="Nature">
        <title>The map-based sequence of the rice genome.</title>
        <authorList>
            <consortium name="International rice genome sequencing project (IRGSP)"/>
            <person name="Matsumoto T."/>
            <person name="Wu J."/>
            <person name="Kanamori H."/>
            <person name="Katayose Y."/>
            <person name="Fujisawa M."/>
            <person name="Namiki N."/>
            <person name="Mizuno H."/>
            <person name="Yamamoto K."/>
            <person name="Antonio B.A."/>
            <person name="Baba T."/>
            <person name="Sakata K."/>
            <person name="Nagamura Y."/>
            <person name="Aoki H."/>
            <person name="Arikawa K."/>
            <person name="Arita K."/>
            <person name="Bito T."/>
            <person name="Chiden Y."/>
            <person name="Fujitsuka N."/>
            <person name="Fukunaka R."/>
            <person name="Hamada M."/>
            <person name="Harada C."/>
            <person name="Hayashi A."/>
            <person name="Hijishita S."/>
            <person name="Honda M."/>
            <person name="Hosokawa S."/>
            <person name="Ichikawa Y."/>
            <person name="Idonuma A."/>
            <person name="Iijima M."/>
            <person name="Ikeda M."/>
            <person name="Ikeno M."/>
            <person name="Ito K."/>
            <person name="Ito S."/>
            <person name="Ito T."/>
            <person name="Ito Y."/>
            <person name="Ito Y."/>
            <person name="Iwabuchi A."/>
            <person name="Kamiya K."/>
            <person name="Karasawa W."/>
            <person name="Kurita K."/>
            <person name="Katagiri S."/>
            <person name="Kikuta A."/>
            <person name="Kobayashi H."/>
            <person name="Kobayashi N."/>
            <person name="Machita K."/>
            <person name="Maehara T."/>
            <person name="Masukawa M."/>
            <person name="Mizubayashi T."/>
            <person name="Mukai Y."/>
            <person name="Nagasaki H."/>
            <person name="Nagata Y."/>
            <person name="Naito S."/>
            <person name="Nakashima M."/>
            <person name="Nakama Y."/>
            <person name="Nakamichi Y."/>
            <person name="Nakamura M."/>
            <person name="Meguro A."/>
            <person name="Negishi M."/>
            <person name="Ohta I."/>
            <person name="Ohta T."/>
            <person name="Okamoto M."/>
            <person name="Ono N."/>
            <person name="Saji S."/>
            <person name="Sakaguchi M."/>
            <person name="Sakai K."/>
            <person name="Shibata M."/>
            <person name="Shimokawa T."/>
            <person name="Song J."/>
            <person name="Takazaki Y."/>
            <person name="Terasawa K."/>
            <person name="Tsugane M."/>
            <person name="Tsuji K."/>
            <person name="Ueda S."/>
            <person name="Waki K."/>
            <person name="Yamagata H."/>
            <person name="Yamamoto M."/>
            <person name="Yamamoto S."/>
            <person name="Yamane H."/>
            <person name="Yoshiki S."/>
            <person name="Yoshihara R."/>
            <person name="Yukawa K."/>
            <person name="Zhong H."/>
            <person name="Yano M."/>
            <person name="Yuan Q."/>
            <person name="Ouyang S."/>
            <person name="Liu J."/>
            <person name="Jones K.M."/>
            <person name="Gansberger K."/>
            <person name="Moffat K."/>
            <person name="Hill J."/>
            <person name="Bera J."/>
            <person name="Fadrosh D."/>
            <person name="Jin S."/>
            <person name="Johri S."/>
            <person name="Kim M."/>
            <person name="Overton L."/>
            <person name="Reardon M."/>
            <person name="Tsitrin T."/>
            <person name="Vuong H."/>
            <person name="Weaver B."/>
            <person name="Ciecko A."/>
            <person name="Tallon L."/>
            <person name="Jackson J."/>
            <person name="Pai G."/>
            <person name="Aken S.V."/>
            <person name="Utterback T."/>
            <person name="Reidmuller S."/>
            <person name="Feldblyum T."/>
            <person name="Hsiao J."/>
            <person name="Zismann V."/>
            <person name="Iobst S."/>
            <person name="de Vazeille A.R."/>
            <person name="Buell C.R."/>
            <person name="Ying K."/>
            <person name="Li Y."/>
            <person name="Lu T."/>
            <person name="Huang Y."/>
            <person name="Zhao Q."/>
            <person name="Feng Q."/>
            <person name="Zhang L."/>
            <person name="Zhu J."/>
            <person name="Weng Q."/>
            <person name="Mu J."/>
            <person name="Lu Y."/>
            <person name="Fan D."/>
            <person name="Liu Y."/>
            <person name="Guan J."/>
            <person name="Zhang Y."/>
            <person name="Yu S."/>
            <person name="Liu X."/>
            <person name="Zhang Y."/>
            <person name="Hong G."/>
            <person name="Han B."/>
            <person name="Choisne N."/>
            <person name="Demange N."/>
            <person name="Orjeda G."/>
            <person name="Samain S."/>
            <person name="Cattolico L."/>
            <person name="Pelletier E."/>
            <person name="Couloux A."/>
            <person name="Segurens B."/>
            <person name="Wincker P."/>
            <person name="D'Hont A."/>
            <person name="Scarpelli C."/>
            <person name="Weissenbach J."/>
            <person name="Salanoubat M."/>
            <person name="Quetier F."/>
            <person name="Yu Y."/>
            <person name="Kim H.R."/>
            <person name="Rambo T."/>
            <person name="Currie J."/>
            <person name="Collura K."/>
            <person name="Luo M."/>
            <person name="Yang T."/>
            <person name="Ammiraju J.S.S."/>
            <person name="Engler F."/>
            <person name="Soderlund C."/>
            <person name="Wing R.A."/>
            <person name="Palmer L.E."/>
            <person name="de la Bastide M."/>
            <person name="Spiegel L."/>
            <person name="Nascimento L."/>
            <person name="Zutavern T."/>
            <person name="O'Shaughnessy A."/>
            <person name="Dike S."/>
            <person name="Dedhia N."/>
            <person name="Preston R."/>
            <person name="Balija V."/>
            <person name="McCombie W.R."/>
            <person name="Chow T."/>
            <person name="Chen H."/>
            <person name="Chung M."/>
            <person name="Chen C."/>
            <person name="Shaw J."/>
            <person name="Wu H."/>
            <person name="Hsiao K."/>
            <person name="Chao Y."/>
            <person name="Chu M."/>
            <person name="Cheng C."/>
            <person name="Hour A."/>
            <person name="Lee P."/>
            <person name="Lin S."/>
            <person name="Lin Y."/>
            <person name="Liou J."/>
            <person name="Liu S."/>
            <person name="Hsing Y."/>
            <person name="Raghuvanshi S."/>
            <person name="Mohanty A."/>
            <person name="Bharti A.K."/>
            <person name="Gaur A."/>
            <person name="Gupta V."/>
            <person name="Kumar D."/>
            <person name="Ravi V."/>
            <person name="Vij S."/>
            <person name="Kapur A."/>
            <person name="Khurana P."/>
            <person name="Khurana P."/>
            <person name="Khurana J.P."/>
            <person name="Tyagi A.K."/>
            <person name="Gaikwad K."/>
            <person name="Singh A."/>
            <person name="Dalal V."/>
            <person name="Srivastava S."/>
            <person name="Dixit A."/>
            <person name="Pal A.K."/>
            <person name="Ghazi I.A."/>
            <person name="Yadav M."/>
            <person name="Pandit A."/>
            <person name="Bhargava A."/>
            <person name="Sureshbabu K."/>
            <person name="Batra K."/>
            <person name="Sharma T.R."/>
            <person name="Mohapatra T."/>
            <person name="Singh N.K."/>
            <person name="Messing J."/>
            <person name="Nelson A.B."/>
            <person name="Fuks G."/>
            <person name="Kavchok S."/>
            <person name="Keizer G."/>
            <person name="Linton E."/>
            <person name="Llaca V."/>
            <person name="Song R."/>
            <person name="Tanyolac B."/>
            <person name="Young S."/>
            <person name="Ho-Il K."/>
            <person name="Hahn J.H."/>
            <person name="Sangsakoo G."/>
            <person name="Vanavichit A."/>
            <person name="de Mattos Luiz.A.T."/>
            <person name="Zimmer P.D."/>
            <person name="Malone G."/>
            <person name="Dellagostin O."/>
            <person name="de Oliveira A.C."/>
            <person name="Bevan M."/>
            <person name="Bancroft I."/>
            <person name="Minx P."/>
            <person name="Cordum H."/>
            <person name="Wilson R."/>
            <person name="Cheng Z."/>
            <person name="Jin W."/>
            <person name="Jiang J."/>
            <person name="Leong S.A."/>
            <person name="Iwama H."/>
            <person name="Gojobori T."/>
            <person name="Itoh T."/>
            <person name="Niimura Y."/>
            <person name="Fujii Y."/>
            <person name="Habara T."/>
            <person name="Sakai H."/>
            <person name="Sato Y."/>
            <person name="Wilson G."/>
            <person name="Kumar K."/>
            <person name="McCouch S."/>
            <person name="Juretic N."/>
            <person name="Hoen D."/>
            <person name="Wright S."/>
            <person name="Bruskiewich R."/>
            <person name="Bureau T."/>
            <person name="Miyao A."/>
            <person name="Hirochika H."/>
            <person name="Nishikawa T."/>
            <person name="Kadowaki K."/>
            <person name="Sugiura M."/>
            <person name="Burr B."/>
            <person name="Sasaki T."/>
        </authorList>
    </citation>
    <scope>NUCLEOTIDE SEQUENCE [LARGE SCALE GENOMIC DNA]</scope>
    <source>
        <strain evidence="3">cv. Nipponbare</strain>
    </source>
</reference>
<name>Q9LIW0_ORYSJ</name>
<organism evidence="2 3">
    <name type="scientific">Oryza sativa subsp. japonica</name>
    <name type="common">Rice</name>
    <dbReference type="NCBI Taxonomy" id="39947"/>
    <lineage>
        <taxon>Eukaryota</taxon>
        <taxon>Viridiplantae</taxon>
        <taxon>Streptophyta</taxon>
        <taxon>Embryophyta</taxon>
        <taxon>Tracheophyta</taxon>
        <taxon>Spermatophyta</taxon>
        <taxon>Magnoliopsida</taxon>
        <taxon>Liliopsida</taxon>
        <taxon>Poales</taxon>
        <taxon>Poaceae</taxon>
        <taxon>BOP clade</taxon>
        <taxon>Oryzoideae</taxon>
        <taxon>Oryzeae</taxon>
        <taxon>Oryzinae</taxon>
        <taxon>Oryza</taxon>
        <taxon>Oryza sativa</taxon>
    </lineage>
</organism>
<dbReference type="EMBL" id="AP001111">
    <property type="protein sequence ID" value="BAA90509.1"/>
    <property type="molecule type" value="Genomic_DNA"/>
</dbReference>
<feature type="region of interest" description="Disordered" evidence="1">
    <location>
        <begin position="214"/>
        <end position="259"/>
    </location>
</feature>
<reference evidence="3" key="2">
    <citation type="journal article" date="2008" name="Nucleic Acids Res.">
        <title>The rice annotation project database (RAP-DB): 2008 update.</title>
        <authorList>
            <consortium name="The rice annotation project (RAP)"/>
        </authorList>
    </citation>
    <scope>GENOME REANNOTATION</scope>
    <source>
        <strain evidence="3">cv. Nipponbare</strain>
    </source>
</reference>
<protein>
    <submittedName>
        <fullName evidence="2">Uncharacterized protein</fullName>
    </submittedName>
</protein>
<dbReference type="Proteomes" id="UP000000763">
    <property type="component" value="Chromosome 5"/>
</dbReference>
<dbReference type="PANTHER" id="PTHR35304:SF1">
    <property type="entry name" value="OS05G0120300 PROTEIN"/>
    <property type="match status" value="1"/>
</dbReference>
<proteinExistence type="predicted"/>
<feature type="region of interest" description="Disordered" evidence="1">
    <location>
        <begin position="293"/>
        <end position="314"/>
    </location>
</feature>
<evidence type="ECO:0000313" key="2">
    <source>
        <dbReference type="EMBL" id="BAA90509.1"/>
    </source>
</evidence>
<feature type="region of interest" description="Disordered" evidence="1">
    <location>
        <begin position="420"/>
        <end position="442"/>
    </location>
</feature>
<accession>Q9LIW0</accession>